<feature type="region of interest" description="Disordered" evidence="1">
    <location>
        <begin position="1"/>
        <end position="50"/>
    </location>
</feature>
<evidence type="ECO:0000313" key="3">
    <source>
        <dbReference type="Proteomes" id="UP000016926"/>
    </source>
</evidence>
<gene>
    <name evidence="2" type="ORF">RHTO_06136</name>
</gene>
<proteinExistence type="predicted"/>
<accession>M7WU61</accession>
<dbReference type="RefSeq" id="XP_016275251.1">
    <property type="nucleotide sequence ID" value="XM_016419797.1"/>
</dbReference>
<dbReference type="Proteomes" id="UP000016926">
    <property type="component" value="Unassembled WGS sequence"/>
</dbReference>
<dbReference type="Gene3D" id="3.80.10.10">
    <property type="entry name" value="Ribonuclease Inhibitor"/>
    <property type="match status" value="1"/>
</dbReference>
<evidence type="ECO:0000313" key="2">
    <source>
        <dbReference type="EMBL" id="EMS24132.1"/>
    </source>
</evidence>
<dbReference type="HOGENOM" id="CLU_047869_0_0_1"/>
<dbReference type="GeneID" id="27370149"/>
<dbReference type="EMBL" id="KB722645">
    <property type="protein sequence ID" value="EMS24132.1"/>
    <property type="molecule type" value="Genomic_DNA"/>
</dbReference>
<dbReference type="OrthoDB" id="10516438at2759"/>
<reference evidence="2 3" key="1">
    <citation type="journal article" date="2012" name="Nat. Commun.">
        <title>A multi-omic map of the lipid-producing yeast Rhodosporidium toruloides.</title>
        <authorList>
            <person name="Zhu Z."/>
            <person name="Zhang S."/>
            <person name="Liu H."/>
            <person name="Shen H."/>
            <person name="Lin X."/>
            <person name="Yang F."/>
            <person name="Zhou Y.J."/>
            <person name="Jin G."/>
            <person name="Ye M."/>
            <person name="Zou H."/>
            <person name="Zou H."/>
            <person name="Zhao Z.K."/>
        </authorList>
    </citation>
    <scope>NUCLEOTIDE SEQUENCE [LARGE SCALE GENOMIC DNA]</scope>
    <source>
        <strain evidence="2 3">NP11</strain>
    </source>
</reference>
<evidence type="ECO:0008006" key="4">
    <source>
        <dbReference type="Google" id="ProtNLM"/>
    </source>
</evidence>
<feature type="compositionally biased region" description="Low complexity" evidence="1">
    <location>
        <begin position="13"/>
        <end position="25"/>
    </location>
</feature>
<sequence length="340" mass="37135">MSTSTNRPHPARRAAAFAASTASTARSDEDGSTSSARREGSQEPSPPPRLCLTSLPTEVLNNIFSHVPYDDSRRSIEQIVLSKRYFAVAYRHWIRELTLDENDADIVYAEIGTHAASVLVKEIDAFFVPLLLLEVLDIDNKTLPICFFAALRTLRHLVHLEIRYDDRDEPVEGFSFERDVPSLRILKINAAGSLAAYGPGLSKLTHLTIPSSDFAAAAVPWETLHHLDIGLLDVGETEFLSSLQDTCKISAIPLRGLALHLSTGTVDDLRCISEILQTIRAPSLTDLIVRGIKSFADCKSWSFSARLPGVSHLTLGGSSNCASTDALRGLRAFLEVCPAA</sequence>
<dbReference type="AlphaFoldDB" id="M7WU61"/>
<organism evidence="2 3">
    <name type="scientific">Rhodotorula toruloides (strain NP11)</name>
    <name type="common">Yeast</name>
    <name type="synonym">Rhodosporidium toruloides</name>
    <dbReference type="NCBI Taxonomy" id="1130832"/>
    <lineage>
        <taxon>Eukaryota</taxon>
        <taxon>Fungi</taxon>
        <taxon>Dikarya</taxon>
        <taxon>Basidiomycota</taxon>
        <taxon>Pucciniomycotina</taxon>
        <taxon>Microbotryomycetes</taxon>
        <taxon>Sporidiobolales</taxon>
        <taxon>Sporidiobolaceae</taxon>
        <taxon>Rhodotorula</taxon>
    </lineage>
</organism>
<evidence type="ECO:0000256" key="1">
    <source>
        <dbReference type="SAM" id="MobiDB-lite"/>
    </source>
</evidence>
<keyword evidence="3" id="KW-1185">Reference proteome</keyword>
<dbReference type="SUPFAM" id="SSF52047">
    <property type="entry name" value="RNI-like"/>
    <property type="match status" value="1"/>
</dbReference>
<name>M7WU61_RHOT1</name>
<protein>
    <recommendedName>
        <fullName evidence="4">F-box domain-containing protein</fullName>
    </recommendedName>
</protein>
<dbReference type="InterPro" id="IPR032675">
    <property type="entry name" value="LRR_dom_sf"/>
</dbReference>